<dbReference type="GeneID" id="6008945"/>
<comment type="caution">
    <text evidence="1">The sequence shown here is derived from an EMBL/GenBank/DDBJ whole genome shotgun (WGS) entry which is preliminary data.</text>
</comment>
<reference evidence="1 2" key="1">
    <citation type="journal article" date="2010" name="Proc. Natl. Acad. Sci. U.S.A.">
        <title>Insights into evolution of multicellular fungi from the assembled chromosomes of the mushroom Coprinopsis cinerea (Coprinus cinereus).</title>
        <authorList>
            <person name="Stajich J.E."/>
            <person name="Wilke S.K."/>
            <person name="Ahren D."/>
            <person name="Au C.H."/>
            <person name="Birren B.W."/>
            <person name="Borodovsky M."/>
            <person name="Burns C."/>
            <person name="Canback B."/>
            <person name="Casselton L.A."/>
            <person name="Cheng C.K."/>
            <person name="Deng J."/>
            <person name="Dietrich F.S."/>
            <person name="Fargo D.C."/>
            <person name="Farman M.L."/>
            <person name="Gathman A.C."/>
            <person name="Goldberg J."/>
            <person name="Guigo R."/>
            <person name="Hoegger P.J."/>
            <person name="Hooker J.B."/>
            <person name="Huggins A."/>
            <person name="James T.Y."/>
            <person name="Kamada T."/>
            <person name="Kilaru S."/>
            <person name="Kodira C."/>
            <person name="Kues U."/>
            <person name="Kupfer D."/>
            <person name="Kwan H.S."/>
            <person name="Lomsadze A."/>
            <person name="Li W."/>
            <person name="Lilly W.W."/>
            <person name="Ma L.J."/>
            <person name="Mackey A.J."/>
            <person name="Manning G."/>
            <person name="Martin F."/>
            <person name="Muraguchi H."/>
            <person name="Natvig D.O."/>
            <person name="Palmerini H."/>
            <person name="Ramesh M.A."/>
            <person name="Rehmeyer C.J."/>
            <person name="Roe B.A."/>
            <person name="Shenoy N."/>
            <person name="Stanke M."/>
            <person name="Ter-Hovhannisyan V."/>
            <person name="Tunlid A."/>
            <person name="Velagapudi R."/>
            <person name="Vision T.J."/>
            <person name="Zeng Q."/>
            <person name="Zolan M.E."/>
            <person name="Pukkila P.J."/>
        </authorList>
    </citation>
    <scope>NUCLEOTIDE SEQUENCE [LARGE SCALE GENOMIC DNA]</scope>
    <source>
        <strain evidence="2">Okayama-7 / 130 / ATCC MYA-4618 / FGSC 9003</strain>
    </source>
</reference>
<proteinExistence type="predicted"/>
<dbReference type="KEGG" id="cci:CC1G_11083"/>
<accession>A8NCB4</accession>
<dbReference type="eggNOG" id="ENOG502R2SD">
    <property type="taxonomic scope" value="Eukaryota"/>
</dbReference>
<organism evidence="1 2">
    <name type="scientific">Coprinopsis cinerea (strain Okayama-7 / 130 / ATCC MYA-4618 / FGSC 9003)</name>
    <name type="common">Inky cap fungus</name>
    <name type="synonym">Hormographiella aspergillata</name>
    <dbReference type="NCBI Taxonomy" id="240176"/>
    <lineage>
        <taxon>Eukaryota</taxon>
        <taxon>Fungi</taxon>
        <taxon>Dikarya</taxon>
        <taxon>Basidiomycota</taxon>
        <taxon>Agaricomycotina</taxon>
        <taxon>Agaricomycetes</taxon>
        <taxon>Agaricomycetidae</taxon>
        <taxon>Agaricales</taxon>
        <taxon>Agaricineae</taxon>
        <taxon>Psathyrellaceae</taxon>
        <taxon>Coprinopsis</taxon>
    </lineage>
</organism>
<name>A8NCB4_COPC7</name>
<dbReference type="OMA" id="YGEKRGM"/>
<keyword evidence="2" id="KW-1185">Reference proteome</keyword>
<dbReference type="OrthoDB" id="2607755at2759"/>
<dbReference type="HOGENOM" id="CLU_1107067_0_0_1"/>
<dbReference type="RefSeq" id="XP_001832458.2">
    <property type="nucleotide sequence ID" value="XM_001832406.2"/>
</dbReference>
<gene>
    <name evidence="1" type="ORF">CC1G_11083</name>
</gene>
<evidence type="ECO:0000313" key="1">
    <source>
        <dbReference type="EMBL" id="EAU89387.2"/>
    </source>
</evidence>
<dbReference type="VEuPathDB" id="FungiDB:CC1G_11083"/>
<dbReference type="Proteomes" id="UP000001861">
    <property type="component" value="Unassembled WGS sequence"/>
</dbReference>
<evidence type="ECO:0000313" key="2">
    <source>
        <dbReference type="Proteomes" id="UP000001861"/>
    </source>
</evidence>
<dbReference type="InParanoid" id="A8NCB4"/>
<protein>
    <submittedName>
        <fullName evidence="1">Uncharacterized protein</fullName>
    </submittedName>
</protein>
<sequence>MSCTFHSDRVAQTSSLPSSLTFNNGFEDTQGQPLEISKCTTAIQASDAMVGDDGWIWCTTALRLRYNSITRIYRGVAAHSTWNYWTEPTVVKIPASESSTGQETEKVEWNLRPAWQRGGLCVAHVLAGCMFAGGLLGKRQLFIRSVYLASPEIPAGTKPVADVRRLIIQSAAETKDVGYDYPVKGSWLEPGQSNDEIILRSSWANLNSRFSLPLRSAEVSGTKYATVEEARDKLAEEWKQLLPLATTTQKR</sequence>
<dbReference type="EMBL" id="AACS02000009">
    <property type="protein sequence ID" value="EAU89387.2"/>
    <property type="molecule type" value="Genomic_DNA"/>
</dbReference>
<dbReference type="AlphaFoldDB" id="A8NCB4"/>